<feature type="compositionally biased region" description="Basic and acidic residues" evidence="1">
    <location>
        <begin position="50"/>
        <end position="62"/>
    </location>
</feature>
<evidence type="ECO:0000313" key="3">
    <source>
        <dbReference type="Proteomes" id="UP001152888"/>
    </source>
</evidence>
<dbReference type="EMBL" id="CAKOFQ010009726">
    <property type="protein sequence ID" value="CAH2018361.1"/>
    <property type="molecule type" value="Genomic_DNA"/>
</dbReference>
<comment type="caution">
    <text evidence="2">The sequence shown here is derived from an EMBL/GenBank/DDBJ whole genome shotgun (WGS) entry which is preliminary data.</text>
</comment>
<organism evidence="2 3">
    <name type="scientific">Acanthoscelides obtectus</name>
    <name type="common">Bean weevil</name>
    <name type="synonym">Bruchus obtectus</name>
    <dbReference type="NCBI Taxonomy" id="200917"/>
    <lineage>
        <taxon>Eukaryota</taxon>
        <taxon>Metazoa</taxon>
        <taxon>Ecdysozoa</taxon>
        <taxon>Arthropoda</taxon>
        <taxon>Hexapoda</taxon>
        <taxon>Insecta</taxon>
        <taxon>Pterygota</taxon>
        <taxon>Neoptera</taxon>
        <taxon>Endopterygota</taxon>
        <taxon>Coleoptera</taxon>
        <taxon>Polyphaga</taxon>
        <taxon>Cucujiformia</taxon>
        <taxon>Chrysomeloidea</taxon>
        <taxon>Chrysomelidae</taxon>
        <taxon>Bruchinae</taxon>
        <taxon>Bruchini</taxon>
        <taxon>Acanthoscelides</taxon>
    </lineage>
</organism>
<gene>
    <name evidence="2" type="ORF">ACAOBT_LOCUS36576</name>
</gene>
<name>A0A9P0VRT2_ACAOB</name>
<accession>A0A9P0VRT2</accession>
<reference evidence="2" key="1">
    <citation type="submission" date="2022-03" db="EMBL/GenBank/DDBJ databases">
        <authorList>
            <person name="Sayadi A."/>
        </authorList>
    </citation>
    <scope>NUCLEOTIDE SEQUENCE</scope>
</reference>
<keyword evidence="3" id="KW-1185">Reference proteome</keyword>
<dbReference type="Proteomes" id="UP001152888">
    <property type="component" value="Unassembled WGS sequence"/>
</dbReference>
<dbReference type="AlphaFoldDB" id="A0A9P0VRT2"/>
<evidence type="ECO:0000313" key="2">
    <source>
        <dbReference type="EMBL" id="CAH2018361.1"/>
    </source>
</evidence>
<feature type="region of interest" description="Disordered" evidence="1">
    <location>
        <begin position="1"/>
        <end position="79"/>
    </location>
</feature>
<proteinExistence type="predicted"/>
<sequence length="95" mass="9946">MSRWLIPGSNARTAPHKNGGARSTKAPVLGAGLTNNGPDLHLAQPASSKRGSEDKGRTDISKAKPVSGAKNAILAPSPPQTIARRVTQLLRRQCS</sequence>
<evidence type="ECO:0000256" key="1">
    <source>
        <dbReference type="SAM" id="MobiDB-lite"/>
    </source>
</evidence>
<protein>
    <submittedName>
        <fullName evidence="2">Uncharacterized protein</fullName>
    </submittedName>
</protein>